<accession>A0ABV1L192</accession>
<organism evidence="1 2">
    <name type="scientific">Cohnella silvisoli</name>
    <dbReference type="NCBI Taxonomy" id="2873699"/>
    <lineage>
        <taxon>Bacteria</taxon>
        <taxon>Bacillati</taxon>
        <taxon>Bacillota</taxon>
        <taxon>Bacilli</taxon>
        <taxon>Bacillales</taxon>
        <taxon>Paenibacillaceae</taxon>
        <taxon>Cohnella</taxon>
    </lineage>
</organism>
<comment type="caution">
    <text evidence="1">The sequence shown here is derived from an EMBL/GenBank/DDBJ whole genome shotgun (WGS) entry which is preliminary data.</text>
</comment>
<evidence type="ECO:0000313" key="1">
    <source>
        <dbReference type="EMBL" id="MEQ4486021.1"/>
    </source>
</evidence>
<evidence type="ECO:0000313" key="2">
    <source>
        <dbReference type="Proteomes" id="UP001493487"/>
    </source>
</evidence>
<dbReference type="Proteomes" id="UP001493487">
    <property type="component" value="Unassembled WGS sequence"/>
</dbReference>
<keyword evidence="2" id="KW-1185">Reference proteome</keyword>
<gene>
    <name evidence="1" type="ORF">QJS35_26935</name>
</gene>
<protein>
    <submittedName>
        <fullName evidence="1">Uncharacterized protein</fullName>
    </submittedName>
</protein>
<reference evidence="1 2" key="1">
    <citation type="journal article" date="2023" name="Genome Announc.">
        <title>Pan-Genome Analyses of the Genus Cohnella and Proposal of the Novel Species Cohnella silvisoli sp. nov., Isolated from Forest Soil.</title>
        <authorList>
            <person name="Wang C."/>
            <person name="Mao L."/>
            <person name="Bao G."/>
            <person name="Zhu H."/>
        </authorList>
    </citation>
    <scope>NUCLEOTIDE SEQUENCE [LARGE SCALE GENOMIC DNA]</scope>
    <source>
        <strain evidence="1 2">NL03-T5-1</strain>
    </source>
</reference>
<sequence length="121" mass="13364">MSAVYRADADLRCSGLCRGFDSDIIYDWTAVPLSGNLQVVGDTRKIGNNTLVVSGTGTLDLTVTVTFRCRVFGGGFEDCRRTASMRFTQRPTGAFRARQRIAQKTAPLITKKTVQKLSRKK</sequence>
<dbReference type="EMBL" id="JASKHM010000018">
    <property type="protein sequence ID" value="MEQ4486021.1"/>
    <property type="molecule type" value="Genomic_DNA"/>
</dbReference>
<proteinExistence type="predicted"/>
<dbReference type="RefSeq" id="WP_232188995.1">
    <property type="nucleotide sequence ID" value="NZ_JAIOAP010000017.1"/>
</dbReference>
<name>A0ABV1L192_9BACL</name>